<dbReference type="Proteomes" id="UP001152885">
    <property type="component" value="Unassembled WGS sequence"/>
</dbReference>
<feature type="active site" description="Charge relay system" evidence="3">
    <location>
        <position position="161"/>
    </location>
</feature>
<feature type="domain" description="Amidase" evidence="5">
    <location>
        <begin position="105"/>
        <end position="558"/>
    </location>
</feature>
<gene>
    <name evidence="6" type="ORF">CANVERA_P4734</name>
</gene>
<evidence type="ECO:0000313" key="7">
    <source>
        <dbReference type="Proteomes" id="UP001152885"/>
    </source>
</evidence>
<evidence type="ECO:0000256" key="4">
    <source>
        <dbReference type="PIRSR" id="PIRSR001221-2"/>
    </source>
</evidence>
<dbReference type="InterPro" id="IPR023631">
    <property type="entry name" value="Amidase_dom"/>
</dbReference>
<dbReference type="PIRSF" id="PIRSF001221">
    <property type="entry name" value="Amidase_fungi"/>
    <property type="match status" value="1"/>
</dbReference>
<protein>
    <recommendedName>
        <fullName evidence="5">Amidase domain-containing protein</fullName>
    </recommendedName>
</protein>
<sequence>MSTNNSIFESLLTIEDFAGFEDQARYEAEWLPKIKKYQENLKNAIPKELTVELPKPVAELIKEQFNAVDYLYSAKLLTPKEFEITDSTISQLVDKQVEGELTAVEIYNAFAHRAIIAHQFTNCAAEIFIDEGLKQAEERDAYLKEHGKIVGPLHGIPISIKEHLNYKGKVTHASFVSLIENVTPEHSGTTKILENLGAVFYIRTTQPQTLMHLDSNNNITGLTKCPFNLLLSAGGSSSGEGAISAFGGSAIGVGSDIGGSVRSPSAFSGTNALRPSTRRIAETGTTSAGAGQESVPAIFGPIGRSIDDIDYWMKSYINEGKPWLIDAWALPIPWRSVPKPDPKDLTIAVIRDDGLVRVSPPIRRGLNEVVEKLKAAGVRIVEFQPPNTKLAYETINKMYNCDGNYMQKKYLSASGEPLTRLTKWDLNFGDGSKHYNVKENRELNYIRDGLRNEYTKFLVENKIDFILSPTYNNVAPHSEEVYNWSYTTLFNILDFPTLVFQTGIFQDPNVDKWTEEDLKYEYRSDLEKLENENYKPDEFIGAPIGLQLSGRRYTDEEIVAAGKTIVDDILKVDLLKH</sequence>
<feature type="binding site" evidence="4">
    <location>
        <position position="210"/>
    </location>
    <ligand>
        <name>substrate</name>
    </ligand>
</feature>
<dbReference type="Gene3D" id="3.90.1300.10">
    <property type="entry name" value="Amidase signature (AS) domain"/>
    <property type="match status" value="1"/>
</dbReference>
<proteinExistence type="inferred from homology"/>
<dbReference type="Pfam" id="PF01425">
    <property type="entry name" value="Amidase"/>
    <property type="match status" value="1"/>
</dbReference>
<feature type="active site" description="Charge relay system" evidence="3">
    <location>
        <position position="236"/>
    </location>
</feature>
<dbReference type="EMBL" id="CANTUO010000006">
    <property type="protein sequence ID" value="CAI5760224.1"/>
    <property type="molecule type" value="Genomic_DNA"/>
</dbReference>
<dbReference type="PANTHER" id="PTHR46072:SF4">
    <property type="entry name" value="AMIDASE C550.07-RELATED"/>
    <property type="match status" value="1"/>
</dbReference>
<evidence type="ECO:0000313" key="6">
    <source>
        <dbReference type="EMBL" id="CAI5760224.1"/>
    </source>
</evidence>
<accession>A0A9W4TZV2</accession>
<feature type="binding site" evidence="4">
    <location>
        <position position="236"/>
    </location>
    <ligand>
        <name>substrate</name>
    </ligand>
</feature>
<evidence type="ECO:0000259" key="5">
    <source>
        <dbReference type="Pfam" id="PF01425"/>
    </source>
</evidence>
<dbReference type="PANTHER" id="PTHR46072">
    <property type="entry name" value="AMIDASE-RELATED-RELATED"/>
    <property type="match status" value="1"/>
</dbReference>
<dbReference type="OrthoDB" id="6428749at2759"/>
<evidence type="ECO:0000256" key="3">
    <source>
        <dbReference type="PIRSR" id="PIRSR001221-1"/>
    </source>
</evidence>
<evidence type="ECO:0000256" key="1">
    <source>
        <dbReference type="ARBA" id="ARBA00009199"/>
    </source>
</evidence>
<evidence type="ECO:0000256" key="2">
    <source>
        <dbReference type="ARBA" id="ARBA00022801"/>
    </source>
</evidence>
<comment type="caution">
    <text evidence="6">The sequence shown here is derived from an EMBL/GenBank/DDBJ whole genome shotgun (WGS) entry which is preliminary data.</text>
</comment>
<reference evidence="6" key="1">
    <citation type="submission" date="2022-12" db="EMBL/GenBank/DDBJ databases">
        <authorList>
            <person name="Brejova B."/>
        </authorList>
    </citation>
    <scope>NUCLEOTIDE SEQUENCE</scope>
</reference>
<dbReference type="SUPFAM" id="SSF75304">
    <property type="entry name" value="Amidase signature (AS) enzymes"/>
    <property type="match status" value="1"/>
</dbReference>
<dbReference type="AlphaFoldDB" id="A0A9W4TZV2"/>
<dbReference type="InterPro" id="IPR036928">
    <property type="entry name" value="AS_sf"/>
</dbReference>
<feature type="active site" description="Acyl-ester intermediate" evidence="3">
    <location>
        <position position="260"/>
    </location>
</feature>
<dbReference type="GO" id="GO:0016787">
    <property type="term" value="F:hydrolase activity"/>
    <property type="evidence" value="ECO:0007669"/>
    <property type="project" value="UniProtKB-KW"/>
</dbReference>
<keyword evidence="2" id="KW-0378">Hydrolase</keyword>
<organism evidence="6 7">
    <name type="scientific">Candida verbasci</name>
    <dbReference type="NCBI Taxonomy" id="1227364"/>
    <lineage>
        <taxon>Eukaryota</taxon>
        <taxon>Fungi</taxon>
        <taxon>Dikarya</taxon>
        <taxon>Ascomycota</taxon>
        <taxon>Saccharomycotina</taxon>
        <taxon>Pichiomycetes</taxon>
        <taxon>Debaryomycetaceae</taxon>
        <taxon>Candida/Lodderomyces clade</taxon>
        <taxon>Candida</taxon>
    </lineage>
</organism>
<keyword evidence="7" id="KW-1185">Reference proteome</keyword>
<comment type="similarity">
    <text evidence="1">Belongs to the amidase family.</text>
</comment>
<feature type="binding site" evidence="4">
    <location>
        <begin position="257"/>
        <end position="260"/>
    </location>
    <ligand>
        <name>substrate</name>
    </ligand>
</feature>
<name>A0A9W4TZV2_9ASCO</name>